<evidence type="ECO:0000313" key="3">
    <source>
        <dbReference type="EMBL" id="CCF82462.1"/>
    </source>
</evidence>
<dbReference type="RefSeq" id="WP_008474612.1">
    <property type="nucleotide sequence ID" value="NZ_CAGS01000020.1"/>
</dbReference>
<dbReference type="SMART" id="SM00854">
    <property type="entry name" value="PGA_cap"/>
    <property type="match status" value="1"/>
</dbReference>
<evidence type="ECO:0000259" key="2">
    <source>
        <dbReference type="SMART" id="SM00854"/>
    </source>
</evidence>
<dbReference type="InterPro" id="IPR052169">
    <property type="entry name" value="CW_Biosynth-Accessory"/>
</dbReference>
<dbReference type="CDD" id="cd07381">
    <property type="entry name" value="MPP_CapA"/>
    <property type="match status" value="1"/>
</dbReference>
<organism evidence="3 4">
    <name type="scientific">Nitrolancea hollandica Lb</name>
    <dbReference type="NCBI Taxonomy" id="1129897"/>
    <lineage>
        <taxon>Bacteria</taxon>
        <taxon>Pseudomonadati</taxon>
        <taxon>Thermomicrobiota</taxon>
        <taxon>Thermomicrobia</taxon>
        <taxon>Sphaerobacterales</taxon>
        <taxon>Sphaerobacterineae</taxon>
        <taxon>Sphaerobacteraceae</taxon>
        <taxon>Nitrolancea</taxon>
    </lineage>
</organism>
<dbReference type="AlphaFoldDB" id="I4ECQ0"/>
<dbReference type="PANTHER" id="PTHR33393">
    <property type="entry name" value="POLYGLUTAMINE SYNTHESIS ACCESSORY PROTEIN RV0574C-RELATED"/>
    <property type="match status" value="1"/>
</dbReference>
<dbReference type="Pfam" id="PF09587">
    <property type="entry name" value="PGA_cap"/>
    <property type="match status" value="1"/>
</dbReference>
<evidence type="ECO:0000313" key="4">
    <source>
        <dbReference type="Proteomes" id="UP000004221"/>
    </source>
</evidence>
<accession>I4ECQ0</accession>
<comment type="caution">
    <text evidence="3">The sequence shown here is derived from an EMBL/GenBank/DDBJ whole genome shotgun (WGS) entry which is preliminary data.</text>
</comment>
<keyword evidence="4" id="KW-1185">Reference proteome</keyword>
<dbReference type="InterPro" id="IPR019079">
    <property type="entry name" value="Capsule_synth_CapA"/>
</dbReference>
<name>I4ECQ0_9BACT</name>
<dbReference type="Gene3D" id="3.60.21.10">
    <property type="match status" value="1"/>
</dbReference>
<protein>
    <recommendedName>
        <fullName evidence="2">Capsule synthesis protein CapA domain-containing protein</fullName>
    </recommendedName>
</protein>
<dbReference type="Proteomes" id="UP000004221">
    <property type="component" value="Unassembled WGS sequence"/>
</dbReference>
<proteinExistence type="inferred from homology"/>
<evidence type="ECO:0000256" key="1">
    <source>
        <dbReference type="ARBA" id="ARBA00005662"/>
    </source>
</evidence>
<sequence length="580" mass="62214">MPGSRLTRRAFVLTVLSSMAGVIATFGAGSRTRPAVVERSPTSVAAGRKSSAAPAIPRGGEAGIWVEPNLSPRLQSIADRLMARLQEQEESSGLRLTPSLDHESAILRVTTRTTPSSKAARLGSEPLALVTSPRLLVRSLALDKANAVLSGQVTNWSDVGSPMPVKLEVVHWSGGPVAANANPALSVASYDELVGLFPAHPGAVSLASASELDFRANSLIVDDFDPARDRDPGDAYPFRRNLVLEFGDRVPTSLAERARDLASQVESEPAPDQAFTVTMVGDIILGRTVHTIMTRLNDYAAPFRLVADELATADLTIGDLECSLSDTIPPPDDPFTFQFMTFTAGAQGLRLAGIDGVSQANNHSMNFGASGMRDTLAALDAAGIRHFGIGETLDQACEPAIFDVRGTRVAFLGYDGITGNTNGATGDSPGTAPLSFERLSQDIAAATKRADIVIPFIHWGVEYTLTPTGEQRSLARRAIDAGATMVVGSHPHWVQGIEEYRGRPIVYSLGNFVFDQDWSPETKQGLIMHLVFQGSRLAALRLVPVRIENFYQPRILTGEEKTVILDRVWNSTDLLLAESP</sequence>
<dbReference type="PANTHER" id="PTHR33393:SF13">
    <property type="entry name" value="PGA BIOSYNTHESIS PROTEIN CAPA"/>
    <property type="match status" value="1"/>
</dbReference>
<dbReference type="InterPro" id="IPR029052">
    <property type="entry name" value="Metallo-depent_PP-like"/>
</dbReference>
<gene>
    <name evidence="3" type="ORF">NITHO_1160009</name>
</gene>
<reference evidence="3 4" key="1">
    <citation type="journal article" date="2012" name="ISME J.">
        <title>Nitrification expanded: discovery, physiology and genomics of a nitrite-oxidizing bacterium from the phylum Chloroflexi.</title>
        <authorList>
            <person name="Sorokin D.Y."/>
            <person name="Lucker S."/>
            <person name="Vejmelkova D."/>
            <person name="Kostrikina N.A."/>
            <person name="Kleerebezem R."/>
            <person name="Rijpstra W.I."/>
            <person name="Damste J.S."/>
            <person name="Le Paslier D."/>
            <person name="Muyzer G."/>
            <person name="Wagner M."/>
            <person name="van Loosdrecht M.C."/>
            <person name="Daims H."/>
        </authorList>
    </citation>
    <scope>NUCLEOTIDE SEQUENCE [LARGE SCALE GENOMIC DNA]</scope>
    <source>
        <strain evidence="4">none</strain>
    </source>
</reference>
<comment type="similarity">
    <text evidence="1">Belongs to the CapA family.</text>
</comment>
<dbReference type="EMBL" id="CAGS01000020">
    <property type="protein sequence ID" value="CCF82462.1"/>
    <property type="molecule type" value="Genomic_DNA"/>
</dbReference>
<dbReference type="SUPFAM" id="SSF56300">
    <property type="entry name" value="Metallo-dependent phosphatases"/>
    <property type="match status" value="1"/>
</dbReference>
<feature type="domain" description="Capsule synthesis protein CapA" evidence="2">
    <location>
        <begin position="276"/>
        <end position="516"/>
    </location>
</feature>